<dbReference type="InterPro" id="IPR035537">
    <property type="entry name" value="DLG5_SH3"/>
</dbReference>
<feature type="compositionally biased region" description="Basic residues" evidence="2">
    <location>
        <begin position="204"/>
        <end position="215"/>
    </location>
</feature>
<feature type="coiled-coil region" evidence="1">
    <location>
        <begin position="368"/>
        <end position="395"/>
    </location>
</feature>
<dbReference type="SMART" id="SM00228">
    <property type="entry name" value="PDZ"/>
    <property type="match status" value="2"/>
</dbReference>
<dbReference type="InterPro" id="IPR001315">
    <property type="entry name" value="CARD"/>
</dbReference>
<feature type="domain" description="PDZ" evidence="3">
    <location>
        <begin position="1448"/>
        <end position="1515"/>
    </location>
</feature>
<dbReference type="EMBL" id="CP111013">
    <property type="protein sequence ID" value="WAQ95495.1"/>
    <property type="molecule type" value="Genomic_DNA"/>
</dbReference>
<evidence type="ECO:0000259" key="3">
    <source>
        <dbReference type="SMART" id="SM00228"/>
    </source>
</evidence>
<dbReference type="CDD" id="cd01671">
    <property type="entry name" value="CARD"/>
    <property type="match status" value="1"/>
</dbReference>
<accession>A0ABY7DKH0</accession>
<evidence type="ECO:0000256" key="2">
    <source>
        <dbReference type="SAM" id="MobiDB-lite"/>
    </source>
</evidence>
<dbReference type="PANTHER" id="PTHR46360">
    <property type="entry name" value="DISKS LARGE HOMOLOG 5"/>
    <property type="match status" value="1"/>
</dbReference>
<feature type="coiled-coil region" evidence="1">
    <location>
        <begin position="230"/>
        <end position="320"/>
    </location>
</feature>
<keyword evidence="5" id="KW-1185">Reference proteome</keyword>
<feature type="compositionally biased region" description="Basic residues" evidence="2">
    <location>
        <begin position="1617"/>
        <end position="1628"/>
    </location>
</feature>
<keyword evidence="1" id="KW-0175">Coiled coil</keyword>
<dbReference type="InterPro" id="IPR053004">
    <property type="entry name" value="MAGUK_Signaling_Regulators"/>
</dbReference>
<dbReference type="Gene3D" id="2.30.30.40">
    <property type="entry name" value="SH3 Domains"/>
    <property type="match status" value="1"/>
</dbReference>
<feature type="compositionally biased region" description="Polar residues" evidence="2">
    <location>
        <begin position="1192"/>
        <end position="1206"/>
    </location>
</feature>
<gene>
    <name evidence="4" type="ORF">MAR_028185</name>
</gene>
<protein>
    <submittedName>
        <fullName evidence="4">DLG5-like protein</fullName>
    </submittedName>
</protein>
<feature type="region of interest" description="Disordered" evidence="2">
    <location>
        <begin position="1339"/>
        <end position="1359"/>
    </location>
</feature>
<proteinExistence type="predicted"/>
<feature type="compositionally biased region" description="Low complexity" evidence="2">
    <location>
        <begin position="1339"/>
        <end position="1351"/>
    </location>
</feature>
<feature type="compositionally biased region" description="Basic and acidic residues" evidence="2">
    <location>
        <begin position="1577"/>
        <end position="1591"/>
    </location>
</feature>
<organism evidence="4 5">
    <name type="scientific">Mya arenaria</name>
    <name type="common">Soft-shell clam</name>
    <dbReference type="NCBI Taxonomy" id="6604"/>
    <lineage>
        <taxon>Eukaryota</taxon>
        <taxon>Metazoa</taxon>
        <taxon>Spiralia</taxon>
        <taxon>Lophotrochozoa</taxon>
        <taxon>Mollusca</taxon>
        <taxon>Bivalvia</taxon>
        <taxon>Autobranchia</taxon>
        <taxon>Heteroconchia</taxon>
        <taxon>Euheterodonta</taxon>
        <taxon>Imparidentia</taxon>
        <taxon>Neoheterodontei</taxon>
        <taxon>Myida</taxon>
        <taxon>Myoidea</taxon>
        <taxon>Myidae</taxon>
        <taxon>Mya</taxon>
    </lineage>
</organism>
<dbReference type="CDD" id="cd11860">
    <property type="entry name" value="SH3_DLG5"/>
    <property type="match status" value="1"/>
</dbReference>
<feature type="compositionally biased region" description="Polar residues" evidence="2">
    <location>
        <begin position="1215"/>
        <end position="1239"/>
    </location>
</feature>
<evidence type="ECO:0000256" key="1">
    <source>
        <dbReference type="SAM" id="Coils"/>
    </source>
</evidence>
<feature type="coiled-coil region" evidence="1">
    <location>
        <begin position="669"/>
        <end position="703"/>
    </location>
</feature>
<feature type="region of interest" description="Disordered" evidence="2">
    <location>
        <begin position="1573"/>
        <end position="1640"/>
    </location>
</feature>
<feature type="compositionally biased region" description="Polar residues" evidence="2">
    <location>
        <begin position="895"/>
        <end position="916"/>
    </location>
</feature>
<feature type="region of interest" description="Disordered" evidence="2">
    <location>
        <begin position="890"/>
        <end position="940"/>
    </location>
</feature>
<dbReference type="PANTHER" id="PTHR46360:SF1">
    <property type="entry name" value="DISKS LARGE HOMOLOG 5"/>
    <property type="match status" value="1"/>
</dbReference>
<feature type="compositionally biased region" description="Low complexity" evidence="2">
    <location>
        <begin position="1276"/>
        <end position="1290"/>
    </location>
</feature>
<feature type="region of interest" description="Disordered" evidence="2">
    <location>
        <begin position="201"/>
        <end position="225"/>
    </location>
</feature>
<feature type="region of interest" description="Disordered" evidence="2">
    <location>
        <begin position="1069"/>
        <end position="1299"/>
    </location>
</feature>
<dbReference type="InterPro" id="IPR001478">
    <property type="entry name" value="PDZ"/>
</dbReference>
<dbReference type="Gene3D" id="1.10.533.10">
    <property type="entry name" value="Death Domain, Fas"/>
    <property type="match status" value="1"/>
</dbReference>
<dbReference type="InterPro" id="IPR036028">
    <property type="entry name" value="SH3-like_dom_sf"/>
</dbReference>
<sequence length="1753" mass="198977">MECKFKDLIELHRHKFSAVVDAERLLPILENVETLTNAEVSEINKLTTNKEKVEKVLDILLHKDNLAFKSLCHALESTYPHLLTVMFLGNSPAIRSTSASGSEVLCMTRTTLKGIFTQKLFKLANYYLNRKTALITMCGHQIRRTMFLEDLTVQTISVVVYSGEDILHDLKTYTRKIPSYEYDDFQDLGSSLEGSLGDAQISGAKHKHRSGRYKHSLNGEHRHSSHSRDYDWLKSQCERAMTELQALKMQQSDNTKRYDAVIKESDSYRQSYMSTLSQLQQAREDAEAIRGQNHDLRVENKRIEQEVKNVLKLREEDLREMDELRKHQREIVSKSGSTEVLNALDMYDRIKQDYDTLRVRYSDLVTTHSSLQTKFESAQEENTQLKKQNQALCTERDAAILERNGLKQQCTAAIRNWDQVLHERNDMNEKITKITQQRDDIMKDMNQALAAQLRAKKELEVVSKDKEAVYKEYNLIMSERDQVHKEIEQLNEKLAQGANKIETLMKEKKASQDEAETLKREITAALQDRDKSVKERNEFNDKCNELLSKHSAIEKQKEDFKKEVEMSIQQRDIARKERQEAMQDRDRILREKYEREQFQKENADKMDQFNRETEQLKKQIELLQQKLYDGMHEAEIYKNRRDWAMSERDKIVQERDSMRTLCDSLRRDRDRAVSDLAQALRDYDDMKKQKSDAVRELKDYKDKFDMVSEKECRKSQLNSVGHNNSRDSAIDADLQEFETETLDIELTGLNKDDLGFELVGGKDDPQYPNDTVNDQIMRISNKEVSNVEKRFAYSLLRNRSGIVNMQVMRRRKISPSRSWQAIQLTIPAGKDIGIQLENGLYVTRYGGDTIVLDIARQTTPLSSAGSSPLPLTANMQDPLLVSPLKNEGLKPWESASESSKGSMKNIKSSGSQTDSLDSPVVPRRKKDKKGSDKDIDHKTRHSVHIFDRAIEAVDKFFGPRNKSTERMDSEKGMLSLPVGRPRTMIEDRDTEDIAQFAFPTHHRENSNSSNTNRSSGRQKQERPENLDPEMSGTGTWPKMRNINTVNTVNGTVIQTQKNHHKRPTIDAVISHSEDQGVGIPTARVPPLPPQRSNSSFSAVRHTPQNSDSTITFSSPPSPSLSPQPSNASSSSYFNKSPALTPRHSYSQESQDATSPTSHSGYQMGTGSQPSYLVQRGKINPKSPPRMPPIHSQVATNQYNLKPSNGQPLARRRPTSGPSHDQRNSSSNVQLLYPSSQGQAPPNYFVGSRNTTPEPLSRPIEFIDRPPGGRHYPIPSPGSHSSSSLPTASQPVLSRQHDVHQATKTVLPYPAHATPTPRNAFLPENLTELDDLPAYPCGMSDVSSPSPSIVSESRPKPGETRKISIEKTSKPVGFQIEMGPVSGGIFVSSVNENSLAAQAGLVIGDQLLEICAINMRNATYDLAARVLQHSGGKYDNPRKISFKKPNPSASLGISLTGGNATGIFIQNVEENSPAHIQNIHTGDQILEYNGIDFTRATAEQAFRHLNEPCSSVRSKKSCDSVYVRAMMEHTAEREGELSFRRDDLLYIEDTMYNGEQGVWYAWLINDEGQKIKGGTIPSKDRMEDDLSLHRSLSDSTSLHGSEEFKVPARRGSGSARRSFWRRSKKHQRNNSKDSRDFNSFSDVSLNNKKTRPVVLIAPLADALIQKLSAESPDKYFYCQPTVMQTSMSAMHEGQKDGHYIDFWQVEDRFHCIRTKSVTEMCNKNIHCLLNVNPASIERLQRQQIYPILQSKVVT</sequence>
<dbReference type="Pfam" id="PF00595">
    <property type="entry name" value="PDZ"/>
    <property type="match status" value="2"/>
</dbReference>
<dbReference type="InterPro" id="IPR027417">
    <property type="entry name" value="P-loop_NTPase"/>
</dbReference>
<dbReference type="Gene3D" id="3.40.50.300">
    <property type="entry name" value="P-loop containing nucleotide triphosphate hydrolases"/>
    <property type="match status" value="1"/>
</dbReference>
<dbReference type="Proteomes" id="UP001164746">
    <property type="component" value="Chromosome 2"/>
</dbReference>
<feature type="compositionally biased region" description="Low complexity" evidence="2">
    <location>
        <begin position="1006"/>
        <end position="1015"/>
    </location>
</feature>
<dbReference type="SUPFAM" id="SSF50044">
    <property type="entry name" value="SH3-domain"/>
    <property type="match status" value="1"/>
</dbReference>
<dbReference type="InterPro" id="IPR036034">
    <property type="entry name" value="PDZ_sf"/>
</dbReference>
<evidence type="ECO:0000313" key="5">
    <source>
        <dbReference type="Proteomes" id="UP001164746"/>
    </source>
</evidence>
<feature type="compositionally biased region" description="Polar residues" evidence="2">
    <location>
        <begin position="1143"/>
        <end position="1171"/>
    </location>
</feature>
<feature type="compositionally biased region" description="Polar residues" evidence="2">
    <location>
        <begin position="1090"/>
        <end position="1105"/>
    </location>
</feature>
<evidence type="ECO:0000313" key="4">
    <source>
        <dbReference type="EMBL" id="WAQ95495.1"/>
    </source>
</evidence>
<dbReference type="SUPFAM" id="SSF52540">
    <property type="entry name" value="P-loop containing nucleoside triphosphate hydrolases"/>
    <property type="match status" value="1"/>
</dbReference>
<feature type="coiled-coil region" evidence="1">
    <location>
        <begin position="473"/>
        <end position="626"/>
    </location>
</feature>
<feature type="compositionally biased region" description="Low complexity" evidence="2">
    <location>
        <begin position="1122"/>
        <end position="1137"/>
    </location>
</feature>
<dbReference type="Pfam" id="PF00619">
    <property type="entry name" value="CARD"/>
    <property type="match status" value="1"/>
</dbReference>
<dbReference type="SUPFAM" id="SSF47986">
    <property type="entry name" value="DEATH domain"/>
    <property type="match status" value="1"/>
</dbReference>
<feature type="region of interest" description="Disordered" evidence="2">
    <location>
        <begin position="997"/>
        <end position="1041"/>
    </location>
</feature>
<feature type="domain" description="PDZ" evidence="3">
    <location>
        <begin position="1369"/>
        <end position="1445"/>
    </location>
</feature>
<dbReference type="SUPFAM" id="SSF50156">
    <property type="entry name" value="PDZ domain-like"/>
    <property type="match status" value="3"/>
</dbReference>
<dbReference type="Gene3D" id="2.30.42.10">
    <property type="match status" value="2"/>
</dbReference>
<reference evidence="4" key="1">
    <citation type="submission" date="2022-11" db="EMBL/GenBank/DDBJ databases">
        <title>Centuries of genome instability and evolution in soft-shell clam transmissible cancer (bioRxiv).</title>
        <authorList>
            <person name="Hart S.F.M."/>
            <person name="Yonemitsu M.A."/>
            <person name="Giersch R.M."/>
            <person name="Beal B.F."/>
            <person name="Arriagada G."/>
            <person name="Davis B.W."/>
            <person name="Ostrander E.A."/>
            <person name="Goff S.P."/>
            <person name="Metzger M.J."/>
        </authorList>
    </citation>
    <scope>NUCLEOTIDE SEQUENCE</scope>
    <source>
        <strain evidence="4">MELC-2E11</strain>
        <tissue evidence="4">Siphon/mantle</tissue>
    </source>
</reference>
<dbReference type="InterPro" id="IPR011029">
    <property type="entry name" value="DEATH-like_dom_sf"/>
</dbReference>
<name>A0ABY7DKH0_MYAAR</name>